<dbReference type="InterPro" id="IPR001611">
    <property type="entry name" value="Leu-rich_rpt"/>
</dbReference>
<evidence type="ECO:0000313" key="7">
    <source>
        <dbReference type="Proteomes" id="UP000299084"/>
    </source>
</evidence>
<protein>
    <submittedName>
        <fullName evidence="6">NACHT protein</fullName>
    </submittedName>
</protein>
<evidence type="ECO:0000256" key="2">
    <source>
        <dbReference type="ARBA" id="ARBA00022490"/>
    </source>
</evidence>
<feature type="region of interest" description="Disordered" evidence="4">
    <location>
        <begin position="155"/>
        <end position="177"/>
    </location>
</feature>
<dbReference type="PROSITE" id="PS50824">
    <property type="entry name" value="DAPIN"/>
    <property type="match status" value="1"/>
</dbReference>
<dbReference type="SUPFAM" id="SSF52047">
    <property type="entry name" value="RNI-like"/>
    <property type="match status" value="1"/>
</dbReference>
<evidence type="ECO:0000259" key="5">
    <source>
        <dbReference type="PROSITE" id="PS50824"/>
    </source>
</evidence>
<dbReference type="FunFam" id="3.80.10.10:FF:000437">
    <property type="entry name" value="NLR family pyrin domain-containing 2"/>
    <property type="match status" value="1"/>
</dbReference>
<evidence type="ECO:0000256" key="4">
    <source>
        <dbReference type="SAM" id="MobiDB-lite"/>
    </source>
</evidence>
<dbReference type="SMART" id="SM01289">
    <property type="entry name" value="PYRIN"/>
    <property type="match status" value="1"/>
</dbReference>
<dbReference type="SUPFAM" id="SSF47986">
    <property type="entry name" value="DEATH domain"/>
    <property type="match status" value="1"/>
</dbReference>
<organism evidence="6 7">
    <name type="scientific">Camelus dromedarius</name>
    <name type="common">Dromedary</name>
    <name type="synonym">Arabian camel</name>
    <dbReference type="NCBI Taxonomy" id="9838"/>
    <lineage>
        <taxon>Eukaryota</taxon>
        <taxon>Metazoa</taxon>
        <taxon>Chordata</taxon>
        <taxon>Craniata</taxon>
        <taxon>Vertebrata</taxon>
        <taxon>Euteleostomi</taxon>
        <taxon>Mammalia</taxon>
        <taxon>Eutheria</taxon>
        <taxon>Laurasiatheria</taxon>
        <taxon>Artiodactyla</taxon>
        <taxon>Tylopoda</taxon>
        <taxon>Camelidae</taxon>
        <taxon>Camelus</taxon>
    </lineage>
</organism>
<dbReference type="GO" id="GO:0005829">
    <property type="term" value="C:cytosol"/>
    <property type="evidence" value="ECO:0007669"/>
    <property type="project" value="UniProtKB-ARBA"/>
</dbReference>
<evidence type="ECO:0000256" key="3">
    <source>
        <dbReference type="ARBA" id="ARBA00022859"/>
    </source>
</evidence>
<dbReference type="Pfam" id="PF13516">
    <property type="entry name" value="LRR_6"/>
    <property type="match status" value="3"/>
</dbReference>
<dbReference type="Pfam" id="PF17776">
    <property type="entry name" value="NLRC4_HD2"/>
    <property type="match status" value="1"/>
</dbReference>
<dbReference type="GO" id="GO:0050727">
    <property type="term" value="P:regulation of inflammatory response"/>
    <property type="evidence" value="ECO:0007669"/>
    <property type="project" value="TreeGrafter"/>
</dbReference>
<sequence length="653" mass="72537">MLPSAQLGFHLQPLLEQLHQDELSKFKALLRTLSLKDEFQHISPTEVEEADGKQLAEILTNRCPSCWVETVTIQVFDKMNRTDLSERAKDELREASLKSLLENKPPSVGLGGGEAALRPLLDRNGLQESQDHGGCCSFVRLSVQQLPAAAFCALEAEDEEEEEEEEEEDESSPSWDIGDVQQLLSGEERLKSPALTQVGCFLFGLPGEKGAKALETVFGCQVSTEVKRELLKCRSVSDGNKACSSTADTKEVLYCLYESQDERLVKDAVAQVKEISIHLTSTSEMMQSSFCLKRCQNLEKVSLQVDKGIFLENDTALKPDTQVESLKNLSPADAYRNICLALGGLETLTHLTLQGNDQDDLLPPLCEVLRHPKCNLQYLRLASCPATTERWADLSSCLRISQSLTCLNLTANELPGEAAKGLCRTLSHPKCFLQRLSLENCHLTEANCKELSSALIVSQRLTHLCLAKNALGDRGVKLLCEGLSYPECQLQTLVLWCCSITSGGCFHLSKLLQQNSQLTHLDLGLNHIGITGLKFLCESLKKPLCNLRCLWLWGCAISPFCCADLSSALQRNRNLITLDLGQNFLGYSGIKMLCDALKLQSCPLRTVRLKIDESVFRIRKLLEEIKESNPQLTIESDHQGPKHSRPSSRDFIF</sequence>
<dbReference type="InterPro" id="IPR032675">
    <property type="entry name" value="LRR_dom_sf"/>
</dbReference>
<dbReference type="GO" id="GO:0002376">
    <property type="term" value="P:immune system process"/>
    <property type="evidence" value="ECO:0007669"/>
    <property type="project" value="UniProtKB-KW"/>
</dbReference>
<dbReference type="EMBL" id="JWIN03000009">
    <property type="protein sequence ID" value="KAB1273665.1"/>
    <property type="molecule type" value="Genomic_DNA"/>
</dbReference>
<dbReference type="CDD" id="cd08320">
    <property type="entry name" value="Pyrin_NALPs"/>
    <property type="match status" value="1"/>
</dbReference>
<feature type="domain" description="Pyrin" evidence="5">
    <location>
        <begin position="1"/>
        <end position="98"/>
    </location>
</feature>
<dbReference type="STRING" id="9838.ENSCDRP00005008272"/>
<feature type="region of interest" description="Disordered" evidence="4">
    <location>
        <begin position="632"/>
        <end position="653"/>
    </location>
</feature>
<dbReference type="FunFam" id="1.10.533.10:FF:000067">
    <property type="entry name" value="NLR family pyrin domain containing 2"/>
    <property type="match status" value="1"/>
</dbReference>
<dbReference type="PANTHER" id="PTHR45690">
    <property type="entry name" value="NACHT, LRR AND PYD DOMAINS-CONTAINING PROTEIN 12"/>
    <property type="match status" value="1"/>
</dbReference>
<dbReference type="GO" id="GO:0032651">
    <property type="term" value="P:regulation of interleukin-1 beta production"/>
    <property type="evidence" value="ECO:0007669"/>
    <property type="project" value="UniProtKB-ARBA"/>
</dbReference>
<dbReference type="Gene3D" id="3.80.10.10">
    <property type="entry name" value="Ribonuclease Inhibitor"/>
    <property type="match status" value="1"/>
</dbReference>
<dbReference type="InterPro" id="IPR050637">
    <property type="entry name" value="NLRP_innate_immun_reg"/>
</dbReference>
<feature type="compositionally biased region" description="Acidic residues" evidence="4">
    <location>
        <begin position="155"/>
        <end position="171"/>
    </location>
</feature>
<comment type="subcellular location">
    <subcellularLocation>
        <location evidence="1">Cytoplasm</location>
    </subcellularLocation>
</comment>
<dbReference type="InterPro" id="IPR004020">
    <property type="entry name" value="DAPIN"/>
</dbReference>
<dbReference type="PANTHER" id="PTHR45690:SF14">
    <property type="entry name" value="NACHT, LRR AND PYD DOMAINS-CONTAINING PROTEIN 2"/>
    <property type="match status" value="1"/>
</dbReference>
<keyword evidence="3" id="KW-0391">Immunity</keyword>
<evidence type="ECO:0000256" key="1">
    <source>
        <dbReference type="ARBA" id="ARBA00004496"/>
    </source>
</evidence>
<proteinExistence type="predicted"/>
<dbReference type="GO" id="GO:1901223">
    <property type="term" value="P:negative regulation of non-canonical NF-kappaB signal transduction"/>
    <property type="evidence" value="ECO:0007669"/>
    <property type="project" value="UniProtKB-ARBA"/>
</dbReference>
<dbReference type="Proteomes" id="UP000299084">
    <property type="component" value="Unassembled WGS sequence"/>
</dbReference>
<dbReference type="Gene3D" id="1.10.533.10">
    <property type="entry name" value="Death Domain, Fas"/>
    <property type="match status" value="1"/>
</dbReference>
<dbReference type="Pfam" id="PF02758">
    <property type="entry name" value="PYRIN"/>
    <property type="match status" value="1"/>
</dbReference>
<dbReference type="InterPro" id="IPR041267">
    <property type="entry name" value="NLRP_HD2"/>
</dbReference>
<name>A0A5N4DRE1_CAMDR</name>
<dbReference type="AlphaFoldDB" id="A0A5N4DRE1"/>
<dbReference type="InterPro" id="IPR011029">
    <property type="entry name" value="DEATH-like_dom_sf"/>
</dbReference>
<keyword evidence="2" id="KW-0963">Cytoplasm</keyword>
<gene>
    <name evidence="6" type="ORF">Cadr_000012221</name>
</gene>
<keyword evidence="7" id="KW-1185">Reference proteome</keyword>
<accession>A0A5N4DRE1</accession>
<evidence type="ECO:0000313" key="6">
    <source>
        <dbReference type="EMBL" id="KAB1273665.1"/>
    </source>
</evidence>
<dbReference type="SMART" id="SM00368">
    <property type="entry name" value="LRR_RI"/>
    <property type="match status" value="7"/>
</dbReference>
<reference evidence="6 7" key="1">
    <citation type="journal article" date="2019" name="Mol. Ecol. Resour.">
        <title>Improving Illumina assemblies with Hi-C and long reads: an example with the North African dromedary.</title>
        <authorList>
            <person name="Elbers J.P."/>
            <person name="Rogers M.F."/>
            <person name="Perelman P.L."/>
            <person name="Proskuryakova A.A."/>
            <person name="Serdyukova N.A."/>
            <person name="Johnson W.E."/>
            <person name="Horin P."/>
            <person name="Corander J."/>
            <person name="Murphy D."/>
            <person name="Burger P.A."/>
        </authorList>
    </citation>
    <scope>NUCLEOTIDE SEQUENCE [LARGE SCALE GENOMIC DNA]</scope>
    <source>
        <strain evidence="6">Drom800</strain>
        <tissue evidence="6">Blood</tissue>
    </source>
</reference>
<comment type="caution">
    <text evidence="6">The sequence shown here is derived from an EMBL/GenBank/DDBJ whole genome shotgun (WGS) entry which is preliminary data.</text>
</comment>